<keyword evidence="6" id="KW-0509">mRNA transport</keyword>
<dbReference type="Pfam" id="PF03943">
    <property type="entry name" value="TAP_C"/>
    <property type="match status" value="1"/>
</dbReference>
<evidence type="ECO:0000259" key="12">
    <source>
        <dbReference type="PROSITE" id="PS51281"/>
    </source>
</evidence>
<comment type="similarity">
    <text evidence="2">Belongs to the NXF family.</text>
</comment>
<evidence type="ECO:0000256" key="4">
    <source>
        <dbReference type="ARBA" id="ARBA00022614"/>
    </source>
</evidence>
<sequence length="618" mass="68229">MNNAAPSSSSSISIRGASSRVLGNALRGAGIVSAPGMEVDGNGTKRSRTEQSGRQRQAAHNDKPYKKIAPSSRRGRGGRSVPGRLPPGTPHTPPTIASLRQGANRGERENAKSRLNEKLAGDEMKAWLRSRMIAEGVLDMSDLRNDQWIKSNGIIPPGHPSAPPNTGIVFWRLIDQVFQKTDKITIHTLSLANNHFHDLRQLDRLPFWLPDIRALDLSGNPVKHIVELDHLLASGEKKGKANAGMGSLKSLVELKLNDCTFREVALTQQDGDAQYKHEILRRFPGLRILDGVSLERVIFPIERKPKIKHTEEEKRVLVSKPLSFPVEIQSEFFSEEAARNFAMAFCAKYFPLFDSNRADCLPAYASNALISIAANTLSSRSAQQIQIYKTRGDRPHPVSFEAWTNLPSRNFFRSATSIQQRMESLKSTADPAKLMQWWDTMVPKTEHPLTDPAKWCFECWVLDSEGGHVRLCLMIQGQFRELPSGTYRSFSRTFILTEAPEGSPTVGAGFPGTILSDTMIVHSYLGSGAFDGKHPLSVNGITIQPPSIPFGPNATTPGTSNGVPAGIDEKSLVDQVSSRTGMNEQYATMCLSQNGWDLEAAIKNFEEIKLSIPREAFQ</sequence>
<dbReference type="PROSITE" id="PS51450">
    <property type="entry name" value="LRR"/>
    <property type="match status" value="1"/>
</dbReference>
<comment type="subcellular location">
    <subcellularLocation>
        <location evidence="1">Nucleus</location>
    </subcellularLocation>
</comment>
<reference evidence="13" key="1">
    <citation type="submission" date="2016-06" db="EMBL/GenBank/DDBJ databases">
        <authorList>
            <person name="Cuomo C."/>
            <person name="Litvintseva A."/>
            <person name="Heitman J."/>
            <person name="Chen Y."/>
            <person name="Sun S."/>
            <person name="Springer D."/>
            <person name="Dromer F."/>
            <person name="Young S."/>
            <person name="Zeng Q."/>
            <person name="Chapman S."/>
            <person name="Gujja S."/>
            <person name="Saif S."/>
            <person name="Birren B."/>
        </authorList>
    </citation>
    <scope>NUCLEOTIDE SEQUENCE</scope>
    <source>
        <strain evidence="13">CBS 7841</strain>
    </source>
</reference>
<dbReference type="PANTHER" id="PTHR10662">
    <property type="entry name" value="NUCLEAR RNA EXPORT FACTOR"/>
    <property type="match status" value="1"/>
</dbReference>
<evidence type="ECO:0000259" key="11">
    <source>
        <dbReference type="PROSITE" id="PS50177"/>
    </source>
</evidence>
<reference evidence="13" key="3">
    <citation type="submission" date="2024-01" db="EMBL/GenBank/DDBJ databases">
        <authorList>
            <person name="Coelho M.A."/>
            <person name="David-Palma M."/>
            <person name="Shea T."/>
            <person name="Sun S."/>
            <person name="Cuomo C.A."/>
            <person name="Heitman J."/>
        </authorList>
    </citation>
    <scope>NUCLEOTIDE SEQUENCE</scope>
    <source>
        <strain evidence="13">CBS 7841</strain>
    </source>
</reference>
<evidence type="ECO:0000256" key="10">
    <source>
        <dbReference type="SAM" id="MobiDB-lite"/>
    </source>
</evidence>
<dbReference type="Pfam" id="PF22602">
    <property type="entry name" value="NXF_NTF2"/>
    <property type="match status" value="1"/>
</dbReference>
<keyword evidence="3" id="KW-0813">Transport</keyword>
<dbReference type="Proteomes" id="UP000094043">
    <property type="component" value="Chromosome 1"/>
</dbReference>
<evidence type="ECO:0000256" key="2">
    <source>
        <dbReference type="ARBA" id="ARBA00009285"/>
    </source>
</evidence>
<evidence type="ECO:0000256" key="1">
    <source>
        <dbReference type="ARBA" id="ARBA00004123"/>
    </source>
</evidence>
<dbReference type="SUPFAM" id="SSF52058">
    <property type="entry name" value="L domain-like"/>
    <property type="match status" value="1"/>
</dbReference>
<dbReference type="InterPro" id="IPR009060">
    <property type="entry name" value="UBA-like_sf"/>
</dbReference>
<keyword evidence="14" id="KW-1185">Reference proteome</keyword>
<dbReference type="GO" id="GO:0003723">
    <property type="term" value="F:RNA binding"/>
    <property type="evidence" value="ECO:0007669"/>
    <property type="project" value="TreeGrafter"/>
</dbReference>
<dbReference type="InterPro" id="IPR001611">
    <property type="entry name" value="Leu-rich_rpt"/>
</dbReference>
<dbReference type="InterPro" id="IPR018222">
    <property type="entry name" value="Nuclear_transport_factor_2_euk"/>
</dbReference>
<keyword evidence="7" id="KW-0539">Nucleus</keyword>
<evidence type="ECO:0000313" key="14">
    <source>
        <dbReference type="Proteomes" id="UP000094043"/>
    </source>
</evidence>
<dbReference type="RefSeq" id="XP_066065691.1">
    <property type="nucleotide sequence ID" value="XM_066209594.1"/>
</dbReference>
<reference evidence="13" key="2">
    <citation type="journal article" date="2022" name="Elife">
        <title>Obligate sexual reproduction of a homothallic fungus closely related to the Cryptococcus pathogenic species complex.</title>
        <authorList>
            <person name="Passer A.R."/>
            <person name="Clancey S.A."/>
            <person name="Shea T."/>
            <person name="David-Palma M."/>
            <person name="Averette A.F."/>
            <person name="Boekhout T."/>
            <person name="Porcel B.M."/>
            <person name="Nowrousian M."/>
            <person name="Cuomo C.A."/>
            <person name="Sun S."/>
            <person name="Heitman J."/>
            <person name="Coelho M.A."/>
        </authorList>
    </citation>
    <scope>NUCLEOTIDE SEQUENCE</scope>
    <source>
        <strain evidence="13">CBS 7841</strain>
    </source>
</reference>
<dbReference type="Gene3D" id="3.80.10.10">
    <property type="entry name" value="Ribonuclease Inhibitor"/>
    <property type="match status" value="1"/>
</dbReference>
<keyword evidence="5" id="KW-0677">Repeat</keyword>
<evidence type="ECO:0000313" key="13">
    <source>
        <dbReference type="EMBL" id="WVN84990.1"/>
    </source>
</evidence>
<dbReference type="GO" id="GO:0016973">
    <property type="term" value="P:poly(A)+ mRNA export from nucleus"/>
    <property type="evidence" value="ECO:0007669"/>
    <property type="project" value="TreeGrafter"/>
</dbReference>
<dbReference type="Gene3D" id="3.10.450.50">
    <property type="match status" value="1"/>
</dbReference>
<keyword evidence="4" id="KW-0433">Leucine-rich repeat</keyword>
<dbReference type="InterPro" id="IPR002075">
    <property type="entry name" value="NTF2_dom"/>
</dbReference>
<feature type="compositionally biased region" description="Basic and acidic residues" evidence="10">
    <location>
        <begin position="47"/>
        <end position="65"/>
    </location>
</feature>
<dbReference type="SUPFAM" id="SSF54427">
    <property type="entry name" value="NTF2-like"/>
    <property type="match status" value="1"/>
</dbReference>
<dbReference type="CDD" id="cd14342">
    <property type="entry name" value="UBA_TAP-C"/>
    <property type="match status" value="1"/>
</dbReference>
<dbReference type="PROSITE" id="PS51281">
    <property type="entry name" value="TAP_C"/>
    <property type="match status" value="1"/>
</dbReference>
<dbReference type="InterPro" id="IPR005637">
    <property type="entry name" value="TAP_C_dom"/>
</dbReference>
<evidence type="ECO:0000256" key="3">
    <source>
        <dbReference type="ARBA" id="ARBA00022448"/>
    </source>
</evidence>
<comment type="function">
    <text evidence="8">Involved in the export of mRNA from the nucleus to the cytoplasm.</text>
</comment>
<dbReference type="FunFam" id="1.10.8.10:FF:000018">
    <property type="entry name" value="Nuclear RNA export factor 1"/>
    <property type="match status" value="1"/>
</dbReference>
<dbReference type="PANTHER" id="PTHR10662:SF22">
    <property type="entry name" value="NUCLEAR RNA EXPORT FACTOR 1"/>
    <property type="match status" value="1"/>
</dbReference>
<proteinExistence type="inferred from homology"/>
<dbReference type="InterPro" id="IPR032675">
    <property type="entry name" value="LRR_dom_sf"/>
</dbReference>
<dbReference type="InterPro" id="IPR030217">
    <property type="entry name" value="NXF_fam"/>
</dbReference>
<organism evidence="13 14">
    <name type="scientific">Cryptococcus depauperatus CBS 7841</name>
    <dbReference type="NCBI Taxonomy" id="1295531"/>
    <lineage>
        <taxon>Eukaryota</taxon>
        <taxon>Fungi</taxon>
        <taxon>Dikarya</taxon>
        <taxon>Basidiomycota</taxon>
        <taxon>Agaricomycotina</taxon>
        <taxon>Tremellomycetes</taxon>
        <taxon>Tremellales</taxon>
        <taxon>Cryptococcaceae</taxon>
        <taxon>Cryptococcus</taxon>
    </lineage>
</organism>
<gene>
    <name evidence="13" type="ORF">L203_100127</name>
</gene>
<dbReference type="SUPFAM" id="SSF46934">
    <property type="entry name" value="UBA-like"/>
    <property type="match status" value="1"/>
</dbReference>
<dbReference type="PROSITE" id="PS50177">
    <property type="entry name" value="NTF2_DOMAIN"/>
    <property type="match status" value="1"/>
</dbReference>
<dbReference type="GO" id="GO:0042272">
    <property type="term" value="C:nuclear RNA export factor complex"/>
    <property type="evidence" value="ECO:0007669"/>
    <property type="project" value="UniProtKB-ARBA"/>
</dbReference>
<evidence type="ECO:0000256" key="7">
    <source>
        <dbReference type="ARBA" id="ARBA00023242"/>
    </source>
</evidence>
<dbReference type="KEGG" id="cdep:91084343"/>
<evidence type="ECO:0000256" key="6">
    <source>
        <dbReference type="ARBA" id="ARBA00022816"/>
    </source>
</evidence>
<accession>A0AAJ8LWH9</accession>
<dbReference type="InterPro" id="IPR032710">
    <property type="entry name" value="NTF2-like_dom_sf"/>
</dbReference>
<protein>
    <recommendedName>
        <fullName evidence="9">mRNA export factor MEX67</fullName>
    </recommendedName>
</protein>
<feature type="region of interest" description="Disordered" evidence="10">
    <location>
        <begin position="29"/>
        <end position="113"/>
    </location>
</feature>
<dbReference type="SMART" id="SM00804">
    <property type="entry name" value="TAP_C"/>
    <property type="match status" value="1"/>
</dbReference>
<dbReference type="GeneID" id="91084343"/>
<name>A0AAJ8LWH9_9TREE</name>
<dbReference type="EMBL" id="CP143784">
    <property type="protein sequence ID" value="WVN84990.1"/>
    <property type="molecule type" value="Genomic_DNA"/>
</dbReference>
<evidence type="ECO:0000256" key="5">
    <source>
        <dbReference type="ARBA" id="ARBA00022737"/>
    </source>
</evidence>
<feature type="compositionally biased region" description="Pro residues" evidence="10">
    <location>
        <begin position="84"/>
        <end position="93"/>
    </location>
</feature>
<dbReference type="AlphaFoldDB" id="A0AAJ8LWH9"/>
<dbReference type="Gene3D" id="1.10.8.10">
    <property type="entry name" value="DNA helicase RuvA subunit, C-terminal domain"/>
    <property type="match status" value="1"/>
</dbReference>
<feature type="domain" description="TAP-C" evidence="12">
    <location>
        <begin position="567"/>
        <end position="618"/>
    </location>
</feature>
<feature type="domain" description="NTF2" evidence="11">
    <location>
        <begin position="341"/>
        <end position="521"/>
    </location>
</feature>
<evidence type="ECO:0000256" key="8">
    <source>
        <dbReference type="ARBA" id="ARBA00055253"/>
    </source>
</evidence>
<evidence type="ECO:0000256" key="9">
    <source>
        <dbReference type="ARBA" id="ARBA00069694"/>
    </source>
</evidence>